<evidence type="ECO:0000313" key="1">
    <source>
        <dbReference type="EMBL" id="KZS05260.1"/>
    </source>
</evidence>
<dbReference type="EMBL" id="LRGB01002978">
    <property type="protein sequence ID" value="KZS05260.1"/>
    <property type="molecule type" value="Genomic_DNA"/>
</dbReference>
<sequence length="60" mass="6652">MTIEAGQKHSIYFLCERYDTMPPLASNNIRHTEKREIDCCSIIGLQTLGIDSAIAVAQAL</sequence>
<comment type="caution">
    <text evidence="1">The sequence shown here is derived from an EMBL/GenBank/DDBJ whole genome shotgun (WGS) entry which is preliminary data.</text>
</comment>
<organism evidence="1 2">
    <name type="scientific">Daphnia magna</name>
    <dbReference type="NCBI Taxonomy" id="35525"/>
    <lineage>
        <taxon>Eukaryota</taxon>
        <taxon>Metazoa</taxon>
        <taxon>Ecdysozoa</taxon>
        <taxon>Arthropoda</taxon>
        <taxon>Crustacea</taxon>
        <taxon>Branchiopoda</taxon>
        <taxon>Diplostraca</taxon>
        <taxon>Cladocera</taxon>
        <taxon>Anomopoda</taxon>
        <taxon>Daphniidae</taxon>
        <taxon>Daphnia</taxon>
    </lineage>
</organism>
<evidence type="ECO:0000313" key="2">
    <source>
        <dbReference type="Proteomes" id="UP000076858"/>
    </source>
</evidence>
<proteinExistence type="predicted"/>
<name>A0A164MQ84_9CRUS</name>
<reference evidence="1 2" key="1">
    <citation type="submission" date="2016-03" db="EMBL/GenBank/DDBJ databases">
        <title>EvidentialGene: Evidence-directed Construction of Genes on Genomes.</title>
        <authorList>
            <person name="Gilbert D.G."/>
            <person name="Choi J.-H."/>
            <person name="Mockaitis K."/>
            <person name="Colbourne J."/>
            <person name="Pfrender M."/>
        </authorList>
    </citation>
    <scope>NUCLEOTIDE SEQUENCE [LARGE SCALE GENOMIC DNA]</scope>
    <source>
        <strain evidence="1 2">Xinb3</strain>
        <tissue evidence="1">Complete organism</tissue>
    </source>
</reference>
<dbReference type="Proteomes" id="UP000076858">
    <property type="component" value="Unassembled WGS sequence"/>
</dbReference>
<keyword evidence="2" id="KW-1185">Reference proteome</keyword>
<accession>A0A164MQ84</accession>
<dbReference type="AlphaFoldDB" id="A0A164MQ84"/>
<gene>
    <name evidence="1" type="ORF">APZ42_031607</name>
</gene>
<protein>
    <submittedName>
        <fullName evidence="1">Uncharacterized protein</fullName>
    </submittedName>
</protein>